<keyword evidence="3 5" id="KW-1133">Transmembrane helix</keyword>
<dbReference type="SUPFAM" id="SSF81653">
    <property type="entry name" value="Calcium ATPase, transduction domain A"/>
    <property type="match status" value="1"/>
</dbReference>
<feature type="domain" description="Cation-transporting P-type ATPase N-terminal" evidence="7">
    <location>
        <begin position="49"/>
        <end position="95"/>
    </location>
</feature>
<dbReference type="GO" id="GO:0006811">
    <property type="term" value="P:monoatomic ion transport"/>
    <property type="evidence" value="ECO:0007669"/>
    <property type="project" value="UniProtKB-ARBA"/>
</dbReference>
<dbReference type="InterPro" id="IPR008250">
    <property type="entry name" value="ATPase_P-typ_transduc_dom_A_sf"/>
</dbReference>
<keyword evidence="2 5" id="KW-0812">Transmembrane</keyword>
<evidence type="ECO:0000259" key="6">
    <source>
        <dbReference type="Pfam" id="PF00122"/>
    </source>
</evidence>
<dbReference type="GO" id="GO:0000166">
    <property type="term" value="F:nucleotide binding"/>
    <property type="evidence" value="ECO:0007669"/>
    <property type="project" value="InterPro"/>
</dbReference>
<gene>
    <name evidence="8" type="ORF">KVV02_004725</name>
</gene>
<dbReference type="Pfam" id="PF13246">
    <property type="entry name" value="Cation_ATPase"/>
    <property type="match status" value="2"/>
</dbReference>
<dbReference type="PRINTS" id="PR00119">
    <property type="entry name" value="CATATPASE"/>
</dbReference>
<accession>A0A9P8A495</accession>
<evidence type="ECO:0008006" key="10">
    <source>
        <dbReference type="Google" id="ProtNLM"/>
    </source>
</evidence>
<evidence type="ECO:0000256" key="4">
    <source>
        <dbReference type="ARBA" id="ARBA00023136"/>
    </source>
</evidence>
<keyword evidence="4 5" id="KW-0472">Membrane</keyword>
<dbReference type="InterPro" id="IPR018303">
    <property type="entry name" value="ATPase_P-typ_P_site"/>
</dbReference>
<feature type="transmembrane region" description="Helical" evidence="5">
    <location>
        <begin position="106"/>
        <end position="123"/>
    </location>
</feature>
<dbReference type="Pfam" id="PF00690">
    <property type="entry name" value="Cation_ATPase_N"/>
    <property type="match status" value="1"/>
</dbReference>
<comment type="subcellular location">
    <subcellularLocation>
        <location evidence="1">Membrane</location>
        <topology evidence="1">Multi-pass membrane protein</topology>
    </subcellularLocation>
</comment>
<name>A0A9P8A495_MORAP</name>
<feature type="domain" description="P-type ATPase A" evidence="6">
    <location>
        <begin position="171"/>
        <end position="241"/>
    </location>
</feature>
<protein>
    <recommendedName>
        <fullName evidence="10">Mg(2+) transport ATPase, P-type 1</fullName>
    </recommendedName>
</protein>
<dbReference type="Gene3D" id="1.20.1110.10">
    <property type="entry name" value="Calcium-transporting ATPase, transmembrane domain"/>
    <property type="match status" value="1"/>
</dbReference>
<dbReference type="InterPro" id="IPR023299">
    <property type="entry name" value="ATPase_P-typ_cyto_dom_N"/>
</dbReference>
<dbReference type="InterPro" id="IPR004014">
    <property type="entry name" value="ATPase_P-typ_cation-transptr_N"/>
</dbReference>
<comment type="caution">
    <text evidence="8">The sequence shown here is derived from an EMBL/GenBank/DDBJ whole genome shotgun (WGS) entry which is preliminary data.</text>
</comment>
<evidence type="ECO:0000256" key="3">
    <source>
        <dbReference type="ARBA" id="ARBA00022989"/>
    </source>
</evidence>
<dbReference type="SUPFAM" id="SSF56784">
    <property type="entry name" value="HAD-like"/>
    <property type="match status" value="1"/>
</dbReference>
<feature type="transmembrane region" description="Helical" evidence="5">
    <location>
        <begin position="394"/>
        <end position="420"/>
    </location>
</feature>
<dbReference type="AlphaFoldDB" id="A0A9P8A495"/>
<dbReference type="Pfam" id="PF00122">
    <property type="entry name" value="E1-E2_ATPase"/>
    <property type="match status" value="1"/>
</dbReference>
<evidence type="ECO:0000256" key="2">
    <source>
        <dbReference type="ARBA" id="ARBA00022692"/>
    </source>
</evidence>
<evidence type="ECO:0000313" key="8">
    <source>
        <dbReference type="EMBL" id="KAG9324048.1"/>
    </source>
</evidence>
<dbReference type="PROSITE" id="PS00154">
    <property type="entry name" value="ATPASE_E1_E2"/>
    <property type="match status" value="1"/>
</dbReference>
<evidence type="ECO:0000313" key="9">
    <source>
        <dbReference type="Proteomes" id="UP000717515"/>
    </source>
</evidence>
<dbReference type="Proteomes" id="UP000717515">
    <property type="component" value="Unassembled WGS sequence"/>
</dbReference>
<reference evidence="8" key="1">
    <citation type="submission" date="2021-07" db="EMBL/GenBank/DDBJ databases">
        <title>Draft genome of Mortierella alpina, strain LL118, isolated from an aspen leaf litter sample.</title>
        <authorList>
            <person name="Yang S."/>
            <person name="Vinatzer B.A."/>
        </authorList>
    </citation>
    <scope>NUCLEOTIDE SEQUENCE</scope>
    <source>
        <strain evidence="8">LL118</strain>
    </source>
</reference>
<feature type="transmembrane region" description="Helical" evidence="5">
    <location>
        <begin position="368"/>
        <end position="388"/>
    </location>
</feature>
<evidence type="ECO:0000256" key="1">
    <source>
        <dbReference type="ARBA" id="ARBA00004141"/>
    </source>
</evidence>
<dbReference type="SUPFAM" id="SSF81660">
    <property type="entry name" value="Metal cation-transporting ATPase, ATP-binding domain N"/>
    <property type="match status" value="1"/>
</dbReference>
<organism evidence="8 9">
    <name type="scientific">Mortierella alpina</name>
    <name type="common">Oleaginous fungus</name>
    <name type="synonym">Mortierella renispora</name>
    <dbReference type="NCBI Taxonomy" id="64518"/>
    <lineage>
        <taxon>Eukaryota</taxon>
        <taxon>Fungi</taxon>
        <taxon>Fungi incertae sedis</taxon>
        <taxon>Mucoromycota</taxon>
        <taxon>Mortierellomycotina</taxon>
        <taxon>Mortierellomycetes</taxon>
        <taxon>Mortierellales</taxon>
        <taxon>Mortierellaceae</taxon>
        <taxon>Mortierella</taxon>
    </lineage>
</organism>
<evidence type="ECO:0000259" key="7">
    <source>
        <dbReference type="Pfam" id="PF00690"/>
    </source>
</evidence>
<evidence type="ECO:0000256" key="5">
    <source>
        <dbReference type="SAM" id="Phobius"/>
    </source>
</evidence>
<feature type="non-terminal residue" evidence="8">
    <location>
        <position position="707"/>
    </location>
</feature>
<feature type="transmembrane region" description="Helical" evidence="5">
    <location>
        <begin position="77"/>
        <end position="100"/>
    </location>
</feature>
<dbReference type="EMBL" id="JAIFTL010000079">
    <property type="protein sequence ID" value="KAG9324048.1"/>
    <property type="molecule type" value="Genomic_DNA"/>
</dbReference>
<dbReference type="InterPro" id="IPR023298">
    <property type="entry name" value="ATPase_P-typ_TM_dom_sf"/>
</dbReference>
<dbReference type="InterPro" id="IPR059000">
    <property type="entry name" value="ATPase_P-type_domA"/>
</dbReference>
<dbReference type="SUPFAM" id="SSF81665">
    <property type="entry name" value="Calcium ATPase, transmembrane domain M"/>
    <property type="match status" value="1"/>
</dbReference>
<proteinExistence type="predicted"/>
<dbReference type="Gene3D" id="2.70.150.10">
    <property type="entry name" value="Calcium-transporting ATPase, cytoplasmic transduction domain A"/>
    <property type="match status" value="1"/>
</dbReference>
<dbReference type="PANTHER" id="PTHR42861">
    <property type="entry name" value="CALCIUM-TRANSPORTING ATPASE"/>
    <property type="match status" value="1"/>
</dbReference>
<dbReference type="Gene3D" id="3.40.1110.10">
    <property type="entry name" value="Calcium-transporting ATPase, cytoplasmic domain N"/>
    <property type="match status" value="1"/>
</dbReference>
<sequence length="707" mass="77457">MSQPTPLSVRDTIQALQANHGTVYGAVDTPGSITSNLPEGSEFAGLLPLNDEQVEHAKQLHGSNIISFGNEQVWYKVLFHALMHPFNILLMILALATFLTEEDLDGVIIMLIMVFISTVLRFWQEWKSAAAAKSLKSMVSTLITVTRLYSCSKHRDPTHQDVERIMNHATVRMDIPIEDVVPGDWVQLSAGDLIPADVKIIESKDLFVSQAALTGEAMPVEKFSAHSEAMAAFHANKNNSYEDMVNSAVPLSASSIAIEKGVQRTDQIKSKIPAPAPAPRPLKDSILRPIYACLGIRRFDPVTAAHHGRNVDLGSPDLCYMGTSVVSGTATVLVDKIGSETFFGSMAKELSKRRPETAFQMGVRNISWLFFAIMGFMIPPVILINGLLQKDWRAAVLFALSVAVGLTPEMLPMIVNSNLARGAYLMSKKRSIVKNLDSIINLGSMDVLCTDKTGTLTDNKVVLVRHLDYHGKSSIHTLQLAFLNSRFQTGLKNLLDVAVVEYFEKTASGLPNYESIGIGKDFGSGMTAAAVTFASRYLKLDEIPFDFVRRRMSVVLSDVSDDKAVLVSKGAVEEMLRICTKIVIPRSDNGIQELSRDDHVQSLDVLGQIQDDQIHTLTPEITQHLIEMNKGLNIDGLRVVAVAYRNLDKVKTDYGVSDECDMIFAGLIGFLDPPKESTGPAVKELMSLGVEVKVLTGDSAAVCRKVC</sequence>
<dbReference type="GO" id="GO:0016020">
    <property type="term" value="C:membrane"/>
    <property type="evidence" value="ECO:0007669"/>
    <property type="project" value="UniProtKB-SubCell"/>
</dbReference>
<dbReference type="InterPro" id="IPR036412">
    <property type="entry name" value="HAD-like_sf"/>
</dbReference>